<feature type="transmembrane region" description="Helical" evidence="8">
    <location>
        <begin position="110"/>
        <end position="132"/>
    </location>
</feature>
<protein>
    <recommendedName>
        <fullName evidence="8">Probable membrane transporter protein</fullName>
    </recommendedName>
</protein>
<evidence type="ECO:0000256" key="6">
    <source>
        <dbReference type="ARBA" id="ARBA00022989"/>
    </source>
</evidence>
<feature type="transmembrane region" description="Helical" evidence="8">
    <location>
        <begin position="138"/>
        <end position="164"/>
    </location>
</feature>
<dbReference type="RefSeq" id="WP_108783128.1">
    <property type="nucleotide sequence ID" value="NZ_OMKW01000003.1"/>
</dbReference>
<dbReference type="AlphaFoldDB" id="A0A2R8AE39"/>
<keyword evidence="6 8" id="KW-1133">Transmembrane helix</keyword>
<name>A0A2R8AE39_9RHOB</name>
<feature type="transmembrane region" description="Helical" evidence="8">
    <location>
        <begin position="203"/>
        <end position="224"/>
    </location>
</feature>
<comment type="subcellular location">
    <subcellularLocation>
        <location evidence="1 8">Cell membrane</location>
        <topology evidence="1 8">Multi-pass membrane protein</topology>
    </subcellularLocation>
</comment>
<dbReference type="GO" id="GO:0005886">
    <property type="term" value="C:plasma membrane"/>
    <property type="evidence" value="ECO:0007669"/>
    <property type="project" value="UniProtKB-SubCell"/>
</dbReference>
<gene>
    <name evidence="9" type="ORF">POI8812_02780</name>
</gene>
<dbReference type="Pfam" id="PF01925">
    <property type="entry name" value="TauE"/>
    <property type="match status" value="1"/>
</dbReference>
<dbReference type="Proteomes" id="UP000244932">
    <property type="component" value="Unassembled WGS sequence"/>
</dbReference>
<dbReference type="InterPro" id="IPR052017">
    <property type="entry name" value="TSUP"/>
</dbReference>
<keyword evidence="4 8" id="KW-1003">Cell membrane</keyword>
<evidence type="ECO:0000256" key="2">
    <source>
        <dbReference type="ARBA" id="ARBA00009142"/>
    </source>
</evidence>
<dbReference type="PANTHER" id="PTHR30269">
    <property type="entry name" value="TRANSMEMBRANE PROTEIN YFCA"/>
    <property type="match status" value="1"/>
</dbReference>
<proteinExistence type="inferred from homology"/>
<evidence type="ECO:0000313" key="9">
    <source>
        <dbReference type="EMBL" id="SPF30442.1"/>
    </source>
</evidence>
<evidence type="ECO:0000256" key="1">
    <source>
        <dbReference type="ARBA" id="ARBA00004651"/>
    </source>
</evidence>
<accession>A0A2R8AE39</accession>
<dbReference type="PANTHER" id="PTHR30269:SF37">
    <property type="entry name" value="MEMBRANE TRANSPORTER PROTEIN"/>
    <property type="match status" value="1"/>
</dbReference>
<dbReference type="EMBL" id="OMKW01000003">
    <property type="protein sequence ID" value="SPF30442.1"/>
    <property type="molecule type" value="Genomic_DNA"/>
</dbReference>
<comment type="similarity">
    <text evidence="2 8">Belongs to the 4-toluene sulfonate uptake permease (TSUP) (TC 2.A.102) family.</text>
</comment>
<sequence>MFETLATFTALTPGALAFLLAAGFIAGLVRGFAGFALSAIIMASAAVVIPPVELIPVCFLMEGVASIAMFRGGWRDADLGVVWVLVIGSAIGVPLGLLATTSISVEGSQLAALCLILMLTLAQLFKMVPRAIGSRPGLYATGLGAGIATGLASVGGMVVALYVLSRQDDAARMRGSLVMFLFGGMFTTGVTLTLYGLLDGESLRRGLVLAPVVLLGVLLGTLLFRPSLVPFYRRFCLFLLCVLSVAGLVRLI</sequence>
<keyword evidence="5 8" id="KW-0812">Transmembrane</keyword>
<feature type="transmembrane region" description="Helical" evidence="8">
    <location>
        <begin position="231"/>
        <end position="249"/>
    </location>
</feature>
<organism evidence="9 10">
    <name type="scientific">Pontivivens insulae</name>
    <dbReference type="NCBI Taxonomy" id="1639689"/>
    <lineage>
        <taxon>Bacteria</taxon>
        <taxon>Pseudomonadati</taxon>
        <taxon>Pseudomonadota</taxon>
        <taxon>Alphaproteobacteria</taxon>
        <taxon>Rhodobacterales</taxon>
        <taxon>Paracoccaceae</taxon>
        <taxon>Pontivivens</taxon>
    </lineage>
</organism>
<keyword evidence="10" id="KW-1185">Reference proteome</keyword>
<evidence type="ECO:0000256" key="4">
    <source>
        <dbReference type="ARBA" id="ARBA00022475"/>
    </source>
</evidence>
<evidence type="ECO:0000256" key="5">
    <source>
        <dbReference type="ARBA" id="ARBA00022692"/>
    </source>
</evidence>
<evidence type="ECO:0000313" key="10">
    <source>
        <dbReference type="Proteomes" id="UP000244932"/>
    </source>
</evidence>
<dbReference type="OrthoDB" id="7345770at2"/>
<keyword evidence="7 8" id="KW-0472">Membrane</keyword>
<dbReference type="InterPro" id="IPR002781">
    <property type="entry name" value="TM_pro_TauE-like"/>
</dbReference>
<reference evidence="9 10" key="1">
    <citation type="submission" date="2018-03" db="EMBL/GenBank/DDBJ databases">
        <authorList>
            <person name="Keele B.F."/>
        </authorList>
    </citation>
    <scope>NUCLEOTIDE SEQUENCE [LARGE SCALE GENOMIC DNA]</scope>
    <source>
        <strain evidence="9 10">CeCT 8812</strain>
    </source>
</reference>
<evidence type="ECO:0000256" key="8">
    <source>
        <dbReference type="RuleBase" id="RU363041"/>
    </source>
</evidence>
<keyword evidence="3" id="KW-0813">Transport</keyword>
<feature type="transmembrane region" description="Helical" evidence="8">
    <location>
        <begin position="176"/>
        <end position="197"/>
    </location>
</feature>
<feature type="transmembrane region" description="Helical" evidence="8">
    <location>
        <begin position="80"/>
        <end position="98"/>
    </location>
</feature>
<evidence type="ECO:0000256" key="3">
    <source>
        <dbReference type="ARBA" id="ARBA00022448"/>
    </source>
</evidence>
<evidence type="ECO:0000256" key="7">
    <source>
        <dbReference type="ARBA" id="ARBA00023136"/>
    </source>
</evidence>